<evidence type="ECO:0000313" key="2">
    <source>
        <dbReference type="EnsemblProtists" id="HpaP800247"/>
    </source>
</evidence>
<sequence length="98" mass="10905">MWRRRSSRSLKTLEDAECSHQQGQARGVSRQGAVDGADGDGPDERSAQDGGPEAVQAARMSIQGLPFDQLMKETTKGLKCAAKGIGEFSRRWWWRLRT</sequence>
<reference evidence="3" key="1">
    <citation type="journal article" date="2010" name="Science">
        <title>Signatures of adaptation to obligate biotrophy in the Hyaloperonospora arabidopsidis genome.</title>
        <authorList>
            <person name="Baxter L."/>
            <person name="Tripathy S."/>
            <person name="Ishaque N."/>
            <person name="Boot N."/>
            <person name="Cabral A."/>
            <person name="Kemen E."/>
            <person name="Thines M."/>
            <person name="Ah-Fong A."/>
            <person name="Anderson R."/>
            <person name="Badejoko W."/>
            <person name="Bittner-Eddy P."/>
            <person name="Boore J.L."/>
            <person name="Chibucos M.C."/>
            <person name="Coates M."/>
            <person name="Dehal P."/>
            <person name="Delehaunty K."/>
            <person name="Dong S."/>
            <person name="Downton P."/>
            <person name="Dumas B."/>
            <person name="Fabro G."/>
            <person name="Fronick C."/>
            <person name="Fuerstenberg S.I."/>
            <person name="Fulton L."/>
            <person name="Gaulin E."/>
            <person name="Govers F."/>
            <person name="Hughes L."/>
            <person name="Humphray S."/>
            <person name="Jiang R.H."/>
            <person name="Judelson H."/>
            <person name="Kamoun S."/>
            <person name="Kyung K."/>
            <person name="Meijer H."/>
            <person name="Minx P."/>
            <person name="Morris P."/>
            <person name="Nelson J."/>
            <person name="Phuntumart V."/>
            <person name="Qutob D."/>
            <person name="Rehmany A."/>
            <person name="Rougon-Cardoso A."/>
            <person name="Ryden P."/>
            <person name="Torto-Alalibo T."/>
            <person name="Studholme D."/>
            <person name="Wang Y."/>
            <person name="Win J."/>
            <person name="Wood J."/>
            <person name="Clifton S.W."/>
            <person name="Rogers J."/>
            <person name="Van den Ackerveken G."/>
            <person name="Jones J.D."/>
            <person name="McDowell J.M."/>
            <person name="Beynon J."/>
            <person name="Tyler B.M."/>
        </authorList>
    </citation>
    <scope>NUCLEOTIDE SEQUENCE [LARGE SCALE GENOMIC DNA]</scope>
    <source>
        <strain evidence="3">Emoy2</strain>
    </source>
</reference>
<dbReference type="AlphaFoldDB" id="M4B1V0"/>
<proteinExistence type="predicted"/>
<feature type="region of interest" description="Disordered" evidence="1">
    <location>
        <begin position="1"/>
        <end position="59"/>
    </location>
</feature>
<evidence type="ECO:0000313" key="3">
    <source>
        <dbReference type="Proteomes" id="UP000011713"/>
    </source>
</evidence>
<evidence type="ECO:0000256" key="1">
    <source>
        <dbReference type="SAM" id="MobiDB-lite"/>
    </source>
</evidence>
<organism evidence="2 3">
    <name type="scientific">Hyaloperonospora arabidopsidis (strain Emoy2)</name>
    <name type="common">Downy mildew agent</name>
    <name type="synonym">Peronospora arabidopsidis</name>
    <dbReference type="NCBI Taxonomy" id="559515"/>
    <lineage>
        <taxon>Eukaryota</taxon>
        <taxon>Sar</taxon>
        <taxon>Stramenopiles</taxon>
        <taxon>Oomycota</taxon>
        <taxon>Peronosporomycetes</taxon>
        <taxon>Peronosporales</taxon>
        <taxon>Peronosporaceae</taxon>
        <taxon>Hyaloperonospora</taxon>
    </lineage>
</organism>
<dbReference type="HOGENOM" id="CLU_2338026_0_0_1"/>
<protein>
    <submittedName>
        <fullName evidence="2">Uncharacterized protein</fullName>
    </submittedName>
</protein>
<dbReference type="InParanoid" id="M4B1V0"/>
<dbReference type="EMBL" id="JH597776">
    <property type="status" value="NOT_ANNOTATED_CDS"/>
    <property type="molecule type" value="Genomic_DNA"/>
</dbReference>
<name>M4B1V0_HYAAE</name>
<accession>M4B1V0</accession>
<dbReference type="VEuPathDB" id="FungiDB:HpaG800247"/>
<dbReference type="EnsemblProtists" id="HpaT800247">
    <property type="protein sequence ID" value="HpaP800247"/>
    <property type="gene ID" value="HpaG800247"/>
</dbReference>
<keyword evidence="3" id="KW-1185">Reference proteome</keyword>
<reference evidence="2" key="2">
    <citation type="submission" date="2015-06" db="UniProtKB">
        <authorList>
            <consortium name="EnsemblProtists"/>
        </authorList>
    </citation>
    <scope>IDENTIFICATION</scope>
    <source>
        <strain evidence="2">Emoy2</strain>
    </source>
</reference>
<dbReference type="Proteomes" id="UP000011713">
    <property type="component" value="Unassembled WGS sequence"/>
</dbReference>